<dbReference type="EMBL" id="SNYQ01000001">
    <property type="protein sequence ID" value="TDQ59903.1"/>
    <property type="molecule type" value="Genomic_DNA"/>
</dbReference>
<feature type="domain" description="Trimeric autotransporter adhesin YadA-like stalk" evidence="3">
    <location>
        <begin position="182"/>
        <end position="209"/>
    </location>
</feature>
<sequence>MNKVFKVIYNHSLRVWVAVSELAKGYVKSSSSSTKKQKNKKKGLLNLTSGSLLTAATILGTSSIAYAWTPNTQGGNNDYIWSGAGIAIGEGPNNEGSTALNKNAEVRGRHGIAIGGDSRANSTNSVAIGYGSRAESVHYGSETQKLTIGNYTSNITYAGAPNASTPVFSIGNSTSPRQLQYVAAGRVSENSTDAVNGSQLFAAIEALKDQNGLSGVMFNLTTSKSGTGNVTNNTTHGVEKGQLVTIDAGDNINITQAGGKVTIATSATPNFTSVNTGGLTVRPNSVVNFGGNVLANVGTPTNNTDAANKKYVDDRTFGLTTQNGNVSSKLDKSIGVEGGNTNINTSVVDGKVKINLNNTLDLGTSGSVKVGDSTLNNAGLTIAGGPSVTKKDGINAGNKKITNVSNGTNATDAVNFSQLNATNQNVTNLTTEVAKGWNINTSNSSGGNVSGNSLTNIKMGDTVFIDAGQNINITQSGQKISIATSSTPIFETVTANSSFKVGRTNVTNGAVSGIDDNLPSILNYEYRLPGQEGFPKANVNVTNAANVNDVLNAGWNLRSNDKNVDFVKTYDTVDLSDGDGTKVNFERNSSANSSVIKVNVQYDNSTIVKNANGKLAVNTSNIIKGDNTTTQITNNTIAVKTGNVSVNPNGTAVANTTNGSIATVTDVASAINDSYHTVNTVKNNNQVIAGANATGTQVKAGSTITYGAGKNLEIAQNGNNITYGLSKDIDVTNVTATNVKTGNTTLNDAGLTIANGPSVTKDGINAGDKKITNVLDGTDPLDAVNLSQLNASKSVVEAGNNIKVTPNPTANGTVYTVEANTGSATFTNGNASTPDGSALATTGDLVNVTNNASQYLTDKGLNFAGNKGGNIHKNLGETLTIKGTLADGKDASSENLRVDSNGNELVVQMAKDLANLTSVTTTGDNGTTKVSGDGIVIDPKVAGKDNVSLTTNGLNNGNNKIVNVANGTDPLDAVNFSQLNATNQNVTNLNNEIAKGWNINTSSSTGGNVTGNTATNIKMGDTVVVDAGKNINITQTGQKISIATSSTPTFDSVDTGNLTVRANGSVNFNNVTLKNVGAPTQDGDAANKKYVDDRTFGLTTQNGNVSSKLDKSIGVEGGNTNINTSVADGKVKINLNNTLNLGTSGSVTVGDSTLNNAGLTIAGGPSVTKDGINAGDKKITNVLDGTDPLDAVNLSQLNASKSVVEAGNNIKVTPTPSANGTVYTVEANTGSATFTNGNASTPDGSALATTGDLVNVTNNASQYLTDKGLNFAGNKGGNIHKNLGETLTIKGTLADGKDASSENLRVDSNGNELVVQMAKDLANLTSVTTTGDNGTTKVDGDGITISPTAPGEGKGNVSLTGNG</sequence>
<dbReference type="GO" id="GO:0019867">
    <property type="term" value="C:outer membrane"/>
    <property type="evidence" value="ECO:0007669"/>
    <property type="project" value="InterPro"/>
</dbReference>
<feature type="non-terminal residue" evidence="5">
    <location>
        <position position="1363"/>
    </location>
</feature>
<feature type="domain" description="Trimeric autotransporter adhesin YadA-like stalk" evidence="3">
    <location>
        <begin position="400"/>
        <end position="435"/>
    </location>
</feature>
<protein>
    <submittedName>
        <fullName evidence="5">Trimeric autotransporter adhesin</fullName>
    </submittedName>
</protein>
<dbReference type="SUPFAM" id="SSF101967">
    <property type="entry name" value="Adhesin YadA, collagen-binding domain"/>
    <property type="match status" value="4"/>
</dbReference>
<feature type="domain" description="ESPR" evidence="4">
    <location>
        <begin position="1"/>
        <end position="39"/>
    </location>
</feature>
<feature type="region of interest" description="Disordered" evidence="1">
    <location>
        <begin position="1332"/>
        <end position="1363"/>
    </location>
</feature>
<evidence type="ECO:0000313" key="5">
    <source>
        <dbReference type="EMBL" id="TDQ59903.1"/>
    </source>
</evidence>
<reference evidence="5 6" key="1">
    <citation type="submission" date="2019-03" db="EMBL/GenBank/DDBJ databases">
        <title>Genomic Encyclopedia of Type Strains, Phase IV (KMG-IV): sequencing the most valuable type-strain genomes for metagenomic binning, comparative biology and taxonomic classification.</title>
        <authorList>
            <person name="Goeker M."/>
        </authorList>
    </citation>
    <scope>NUCLEOTIDE SEQUENCE [LARGE SCALE GENOMIC DNA]</scope>
    <source>
        <strain evidence="5 6">DSM 28403</strain>
    </source>
</reference>
<organism evidence="5 6">
    <name type="scientific">Mesocricetibacter intestinalis</name>
    <dbReference type="NCBI Taxonomy" id="1521930"/>
    <lineage>
        <taxon>Bacteria</taxon>
        <taxon>Pseudomonadati</taxon>
        <taxon>Pseudomonadota</taxon>
        <taxon>Gammaproteobacteria</taxon>
        <taxon>Pasteurellales</taxon>
        <taxon>Pasteurellaceae</taxon>
        <taxon>Mesocricetibacter</taxon>
    </lineage>
</organism>
<dbReference type="Gene3D" id="3.90.1780.10">
    <property type="entry name" value="Trimeric adhesin"/>
    <property type="match status" value="2"/>
</dbReference>
<keyword evidence="2" id="KW-0812">Transmembrane</keyword>
<dbReference type="InterPro" id="IPR008635">
    <property type="entry name" value="Coiled_stalk_dom"/>
</dbReference>
<proteinExistence type="predicted"/>
<comment type="caution">
    <text evidence="5">The sequence shown here is derived from an EMBL/GenBank/DDBJ whole genome shotgun (WGS) entry which is preliminary data.</text>
</comment>
<feature type="domain" description="Trimeric autotransporter adhesin YadA-like stalk" evidence="3">
    <location>
        <begin position="770"/>
        <end position="807"/>
    </location>
</feature>
<dbReference type="Proteomes" id="UP000295657">
    <property type="component" value="Unassembled WGS sequence"/>
</dbReference>
<dbReference type="InterPro" id="IPR011049">
    <property type="entry name" value="Serralysin-like_metalloprot_C"/>
</dbReference>
<feature type="domain" description="Trimeric autotransporter adhesin YadA-like stalk" evidence="3">
    <location>
        <begin position="960"/>
        <end position="995"/>
    </location>
</feature>
<name>A0A4V3DA26_9PAST</name>
<keyword evidence="6" id="KW-1185">Reference proteome</keyword>
<dbReference type="Gene3D" id="6.20.50.100">
    <property type="match status" value="2"/>
</dbReference>
<dbReference type="InterPro" id="IPR024973">
    <property type="entry name" value="ESPR"/>
</dbReference>
<feature type="transmembrane region" description="Helical" evidence="2">
    <location>
        <begin position="44"/>
        <end position="68"/>
    </location>
</feature>
<feature type="domain" description="Trimeric autotransporter adhesin YadA-like stalk" evidence="3">
    <location>
        <begin position="1178"/>
        <end position="1214"/>
    </location>
</feature>
<keyword evidence="2" id="KW-1133">Transmembrane helix</keyword>
<dbReference type="InterPro" id="IPR037174">
    <property type="entry name" value="Trimeric_adhesin"/>
</dbReference>
<evidence type="ECO:0000259" key="3">
    <source>
        <dbReference type="Pfam" id="PF05662"/>
    </source>
</evidence>
<keyword evidence="2" id="KW-0472">Membrane</keyword>
<dbReference type="Gene3D" id="2.150.10.10">
    <property type="entry name" value="Serralysin-like metalloprotease, C-terminal"/>
    <property type="match status" value="2"/>
</dbReference>
<dbReference type="Pfam" id="PF05662">
    <property type="entry name" value="YadA_stalk"/>
    <property type="match status" value="5"/>
</dbReference>
<accession>A0A4V3DA26</accession>
<dbReference type="Pfam" id="PF13018">
    <property type="entry name" value="ESPR"/>
    <property type="match status" value="1"/>
</dbReference>
<dbReference type="RefSeq" id="WP_208107234.1">
    <property type="nucleotide sequence ID" value="NZ_SNYQ01000001.1"/>
</dbReference>
<evidence type="ECO:0000256" key="1">
    <source>
        <dbReference type="SAM" id="MobiDB-lite"/>
    </source>
</evidence>
<evidence type="ECO:0000256" key="2">
    <source>
        <dbReference type="SAM" id="Phobius"/>
    </source>
</evidence>
<evidence type="ECO:0000259" key="4">
    <source>
        <dbReference type="Pfam" id="PF13018"/>
    </source>
</evidence>
<dbReference type="Gene3D" id="6.10.250.2120">
    <property type="match status" value="1"/>
</dbReference>
<evidence type="ECO:0000313" key="6">
    <source>
        <dbReference type="Proteomes" id="UP000295657"/>
    </source>
</evidence>
<gene>
    <name evidence="5" type="ORF">EDC45_0570</name>
</gene>
<dbReference type="Gene3D" id="2.20.70.140">
    <property type="match status" value="3"/>
</dbReference>
<dbReference type="SUPFAM" id="SSF101999">
    <property type="entry name" value="Trimeric adhesin"/>
    <property type="match status" value="1"/>
</dbReference>